<protein>
    <submittedName>
        <fullName evidence="2">Related to DID4-class E vacuolar-protein sorting and endocytosis factor</fullName>
    </submittedName>
</protein>
<reference evidence="2 3" key="1">
    <citation type="journal article" date="2010" name="Science">
        <title>Pathogenicity determinants in smut fungi revealed by genome comparison.</title>
        <authorList>
            <person name="Schirawski J."/>
            <person name="Mannhaupt G."/>
            <person name="Muench K."/>
            <person name="Brefort T."/>
            <person name="Schipper K."/>
            <person name="Doehlemann G."/>
            <person name="Di Stasio M."/>
            <person name="Roessel N."/>
            <person name="Mendoza-Mendoza A."/>
            <person name="Pester D."/>
            <person name="Mueller O."/>
            <person name="Winterberg B."/>
            <person name="Meyer E."/>
            <person name="Ghareeb H."/>
            <person name="Wollenberg T."/>
            <person name="Muensterkoetter M."/>
            <person name="Wong P."/>
            <person name="Walter M."/>
            <person name="Stukenbrock E."/>
            <person name="Gueldener U."/>
            <person name="Kahmann R."/>
        </authorList>
    </citation>
    <scope>NUCLEOTIDE SEQUENCE [LARGE SCALE GENOMIC DNA]</scope>
    <source>
        <strain evidence="3">SRZ2</strain>
    </source>
</reference>
<dbReference type="PANTHER" id="PTHR10476">
    <property type="entry name" value="CHARGED MULTIVESICULAR BODY PROTEIN"/>
    <property type="match status" value="1"/>
</dbReference>
<dbReference type="GO" id="GO:0045053">
    <property type="term" value="P:protein retention in Golgi apparatus"/>
    <property type="evidence" value="ECO:0007669"/>
    <property type="project" value="EnsemblFungi"/>
</dbReference>
<dbReference type="Proteomes" id="UP000008867">
    <property type="component" value="Chromosome 17"/>
</dbReference>
<dbReference type="OrthoDB" id="10252926at2759"/>
<proteinExistence type="predicted"/>
<dbReference type="Pfam" id="PF03357">
    <property type="entry name" value="Snf7"/>
    <property type="match status" value="1"/>
</dbReference>
<dbReference type="Gene3D" id="6.10.140.1230">
    <property type="match status" value="1"/>
</dbReference>
<feature type="compositionally biased region" description="Basic and acidic residues" evidence="1">
    <location>
        <begin position="224"/>
        <end position="240"/>
    </location>
</feature>
<dbReference type="HOGENOM" id="CLU_069208_1_0_1"/>
<organism evidence="2 3">
    <name type="scientific">Sporisorium reilianum (strain SRZ2)</name>
    <name type="common">Maize head smut fungus</name>
    <dbReference type="NCBI Taxonomy" id="999809"/>
    <lineage>
        <taxon>Eukaryota</taxon>
        <taxon>Fungi</taxon>
        <taxon>Dikarya</taxon>
        <taxon>Basidiomycota</taxon>
        <taxon>Ustilaginomycotina</taxon>
        <taxon>Ustilaginomycetes</taxon>
        <taxon>Ustilaginales</taxon>
        <taxon>Ustilaginaceae</taxon>
        <taxon>Sporisorium</taxon>
    </lineage>
</organism>
<name>E6ZRG8_SPORE</name>
<feature type="compositionally biased region" description="Low complexity" evidence="1">
    <location>
        <begin position="194"/>
        <end position="206"/>
    </location>
</feature>
<dbReference type="GO" id="GO:0000815">
    <property type="term" value="C:ESCRT III complex"/>
    <property type="evidence" value="ECO:0007669"/>
    <property type="project" value="EnsemblFungi"/>
</dbReference>
<dbReference type="GO" id="GO:0070676">
    <property type="term" value="P:intralumenal vesicle formation"/>
    <property type="evidence" value="ECO:0007669"/>
    <property type="project" value="EnsemblFungi"/>
</dbReference>
<evidence type="ECO:0000313" key="2">
    <source>
        <dbReference type="EMBL" id="CBQ69825.1"/>
    </source>
</evidence>
<dbReference type="GO" id="GO:0043328">
    <property type="term" value="P:protein transport to vacuole involved in ubiquitin-dependent protein catabolic process via the multivesicular body sorting pathway"/>
    <property type="evidence" value="ECO:0007669"/>
    <property type="project" value="EnsemblFungi"/>
</dbReference>
<gene>
    <name evidence="2" type="ORF">sr15743</name>
</gene>
<keyword evidence="3" id="KW-1185">Reference proteome</keyword>
<dbReference type="eggNOG" id="KOG3230">
    <property type="taxonomic scope" value="Eukaryota"/>
</dbReference>
<dbReference type="InterPro" id="IPR005024">
    <property type="entry name" value="Snf7_fam"/>
</dbReference>
<evidence type="ECO:0000313" key="3">
    <source>
        <dbReference type="Proteomes" id="UP000008867"/>
    </source>
</evidence>
<evidence type="ECO:0000256" key="1">
    <source>
        <dbReference type="SAM" id="MobiDB-lite"/>
    </source>
</evidence>
<feature type="region of interest" description="Disordered" evidence="1">
    <location>
        <begin position="30"/>
        <end position="50"/>
    </location>
</feature>
<accession>E6ZRG8</accession>
<feature type="compositionally biased region" description="Gly residues" evidence="1">
    <location>
        <begin position="212"/>
        <end position="223"/>
    </location>
</feature>
<dbReference type="GO" id="GO:1904669">
    <property type="term" value="P:ATP export"/>
    <property type="evidence" value="ECO:0007669"/>
    <property type="project" value="EnsemblFungi"/>
</dbReference>
<dbReference type="VEuPathDB" id="FungiDB:sr15743"/>
<dbReference type="EMBL" id="FQ311438">
    <property type="protein sequence ID" value="CBQ69825.1"/>
    <property type="molecule type" value="Genomic_DNA"/>
</dbReference>
<sequence length="240" mass="26826">MNIIESLFGRAKSPAERLRQHQRTLQKAQRELDRERTKLEQQEKKLTQDIKKSAREGQMVIIPACKVMAKDLVRTRRHIHKFYQMKTQLQAVSLRIQTLRSNQQMAEAMKGATRAMGTMNRSMNLPAIQRIMRDFERESATMDMKDEMMGEAVDEAMDDEDEGVGEEEESDNILKEVLDEIGVSVGQQLGEAPTAALSAPQAAPQQRVAIGEGAGSGFGGGGASKDEDALQARLDNLRRD</sequence>
<feature type="region of interest" description="Disordered" evidence="1">
    <location>
        <begin position="194"/>
        <end position="240"/>
    </location>
</feature>
<dbReference type="AlphaFoldDB" id="E6ZRG8"/>